<evidence type="ECO:0000313" key="2">
    <source>
        <dbReference type="EMBL" id="AJR05940.1"/>
    </source>
</evidence>
<gene>
    <name evidence="2" type="ORF">H744_1c0915</name>
</gene>
<dbReference type="InterPro" id="IPR021306">
    <property type="entry name" value="DUF2878"/>
</dbReference>
<evidence type="ECO:0008006" key="4">
    <source>
        <dbReference type="Google" id="ProtNLM"/>
    </source>
</evidence>
<keyword evidence="1" id="KW-0812">Transmembrane</keyword>
<sequence>MSDYKLILAGLLFNVYWLIAVLGQQAYVWLLVLSFLACWWFFPKVGRYAFLIAGAGVLMDGILSASNVLAFPSALLPFWLVMLWLGFGCFVWFMRDLVKQYPIHLISLIGGVGGALSYFAGYRLQAVEWPLGAGLTLVILFASWLFFSLLLARMLKRSASCSA</sequence>
<evidence type="ECO:0000256" key="1">
    <source>
        <dbReference type="SAM" id="Phobius"/>
    </source>
</evidence>
<dbReference type="EMBL" id="CP005973">
    <property type="protein sequence ID" value="AJR05940.1"/>
    <property type="molecule type" value="Genomic_DNA"/>
</dbReference>
<name>A0A0C5WSE1_9GAMM</name>
<feature type="transmembrane region" description="Helical" evidence="1">
    <location>
        <begin position="132"/>
        <end position="152"/>
    </location>
</feature>
<dbReference type="PATRIC" id="fig|658445.3.peg.991"/>
<organism evidence="2 3">
    <name type="scientific">Photobacterium gaetbulicola Gung47</name>
    <dbReference type="NCBI Taxonomy" id="658445"/>
    <lineage>
        <taxon>Bacteria</taxon>
        <taxon>Pseudomonadati</taxon>
        <taxon>Pseudomonadota</taxon>
        <taxon>Gammaproteobacteria</taxon>
        <taxon>Vibrionales</taxon>
        <taxon>Vibrionaceae</taxon>
        <taxon>Photobacterium</taxon>
    </lineage>
</organism>
<keyword evidence="1" id="KW-1133">Transmembrane helix</keyword>
<feature type="transmembrane region" description="Helical" evidence="1">
    <location>
        <begin position="76"/>
        <end position="94"/>
    </location>
</feature>
<feature type="transmembrane region" description="Helical" evidence="1">
    <location>
        <begin position="15"/>
        <end position="42"/>
    </location>
</feature>
<dbReference type="Pfam" id="PF11086">
    <property type="entry name" value="DUF2878"/>
    <property type="match status" value="1"/>
</dbReference>
<dbReference type="AlphaFoldDB" id="A0A0C5WSE1"/>
<reference evidence="2 3" key="1">
    <citation type="submission" date="2013-05" db="EMBL/GenBank/DDBJ databases">
        <title>Complete genome sequence of the lipase-producing bacterium Photobacterium gaetbulicola Gung47.</title>
        <authorList>
            <person name="Kim Y.-O."/>
        </authorList>
    </citation>
    <scope>NUCLEOTIDE SEQUENCE [LARGE SCALE GENOMIC DNA]</scope>
    <source>
        <strain evidence="2 3">Gung47</strain>
    </source>
</reference>
<keyword evidence="3" id="KW-1185">Reference proteome</keyword>
<keyword evidence="1" id="KW-0472">Membrane</keyword>
<dbReference type="Proteomes" id="UP000032303">
    <property type="component" value="Chromosome 1"/>
</dbReference>
<feature type="transmembrane region" description="Helical" evidence="1">
    <location>
        <begin position="101"/>
        <end position="120"/>
    </location>
</feature>
<dbReference type="STRING" id="658445.H744_1c0915"/>
<proteinExistence type="predicted"/>
<evidence type="ECO:0000313" key="3">
    <source>
        <dbReference type="Proteomes" id="UP000032303"/>
    </source>
</evidence>
<accession>A0A0C5WSE1</accession>
<protein>
    <recommendedName>
        <fullName evidence="4">DUF2878 domain-containing protein</fullName>
    </recommendedName>
</protein>
<feature type="transmembrane region" description="Helical" evidence="1">
    <location>
        <begin position="49"/>
        <end position="70"/>
    </location>
</feature>
<dbReference type="KEGG" id="pgb:H744_1c0915"/>
<dbReference type="HOGENOM" id="CLU_110723_2_1_6"/>